<proteinExistence type="predicted"/>
<dbReference type="EMBL" id="ML145203">
    <property type="protein sequence ID" value="TBU53831.1"/>
    <property type="molecule type" value="Genomic_DNA"/>
</dbReference>
<organism evidence="2 3">
    <name type="scientific">Dichomitus squalens</name>
    <dbReference type="NCBI Taxonomy" id="114155"/>
    <lineage>
        <taxon>Eukaryota</taxon>
        <taxon>Fungi</taxon>
        <taxon>Dikarya</taxon>
        <taxon>Basidiomycota</taxon>
        <taxon>Agaricomycotina</taxon>
        <taxon>Agaricomycetes</taxon>
        <taxon>Polyporales</taxon>
        <taxon>Polyporaceae</taxon>
        <taxon>Dichomitus</taxon>
    </lineage>
</organism>
<keyword evidence="3" id="KW-1185">Reference proteome</keyword>
<sequence>MRMPARLEHFRAPRSGGEVIDIPSWKAPAGGEAKSALQSQDGDEGSSRVYV</sequence>
<evidence type="ECO:0000313" key="2">
    <source>
        <dbReference type="EMBL" id="TBU53831.1"/>
    </source>
</evidence>
<dbReference type="Proteomes" id="UP000292082">
    <property type="component" value="Unassembled WGS sequence"/>
</dbReference>
<accession>A0A4Q9PIB8</accession>
<feature type="compositionally biased region" description="Basic and acidic residues" evidence="1">
    <location>
        <begin position="1"/>
        <end position="11"/>
    </location>
</feature>
<dbReference type="AlphaFoldDB" id="A0A4Q9PIB8"/>
<reference evidence="2 3" key="1">
    <citation type="submission" date="2019-01" db="EMBL/GenBank/DDBJ databases">
        <title>Draft genome sequences of three monokaryotic isolates of the white-rot basidiomycete fungus Dichomitus squalens.</title>
        <authorList>
            <consortium name="DOE Joint Genome Institute"/>
            <person name="Lopez S.C."/>
            <person name="Andreopoulos B."/>
            <person name="Pangilinan J."/>
            <person name="Lipzen A."/>
            <person name="Riley R."/>
            <person name="Ahrendt S."/>
            <person name="Ng V."/>
            <person name="Barry K."/>
            <person name="Daum C."/>
            <person name="Grigoriev I.V."/>
            <person name="Hilden K.S."/>
            <person name="Makela M.R."/>
            <person name="de Vries R.P."/>
        </authorList>
    </citation>
    <scope>NUCLEOTIDE SEQUENCE [LARGE SCALE GENOMIC DNA]</scope>
    <source>
        <strain evidence="2 3">CBS 464.89</strain>
    </source>
</reference>
<protein>
    <submittedName>
        <fullName evidence="2">Uncharacterized protein</fullName>
    </submittedName>
</protein>
<gene>
    <name evidence="2" type="ORF">BD310DRAFT_937144</name>
</gene>
<evidence type="ECO:0000256" key="1">
    <source>
        <dbReference type="SAM" id="MobiDB-lite"/>
    </source>
</evidence>
<feature type="region of interest" description="Disordered" evidence="1">
    <location>
        <begin position="1"/>
        <end position="51"/>
    </location>
</feature>
<evidence type="ECO:0000313" key="3">
    <source>
        <dbReference type="Proteomes" id="UP000292082"/>
    </source>
</evidence>
<name>A0A4Q9PIB8_9APHY</name>